<accession>A0A4W2F8Q2</accession>
<dbReference type="AlphaFoldDB" id="A0A4W2F8Q2"/>
<reference evidence="6 7" key="1">
    <citation type="submission" date="2018-11" db="EMBL/GenBank/DDBJ databases">
        <title>Haplotype-resolved cattle genomes.</title>
        <authorList>
            <person name="Low W.Y."/>
            <person name="Tearle R."/>
            <person name="Bickhart D.M."/>
            <person name="Rosen B.D."/>
            <person name="Koren S."/>
            <person name="Rhie A."/>
            <person name="Hiendleder S."/>
            <person name="Phillippy A.M."/>
            <person name="Smith T.P.L."/>
            <person name="Williams J.L."/>
        </authorList>
    </citation>
    <scope>NUCLEOTIDE SEQUENCE [LARGE SCALE GENOMIC DNA]</scope>
</reference>
<keyword evidence="5" id="KW-0812">Transmembrane</keyword>
<name>A0A4W2F8Q2_BOBOX</name>
<evidence type="ECO:0000256" key="1">
    <source>
        <dbReference type="ARBA" id="ARBA00022614"/>
    </source>
</evidence>
<dbReference type="PANTHER" id="PTHR11375:SF2">
    <property type="entry name" value="ACIDIC LEUCINE-RICH NUCLEAR PHOSPHOPROTEIN 32 FAMILY MEMBER B"/>
    <property type="match status" value="1"/>
</dbReference>
<dbReference type="Proteomes" id="UP000429181">
    <property type="component" value="Chromosome 8"/>
</dbReference>
<dbReference type="Pfam" id="PF14580">
    <property type="entry name" value="LRR_9"/>
    <property type="match status" value="1"/>
</dbReference>
<reference evidence="6" key="2">
    <citation type="submission" date="2025-08" db="UniProtKB">
        <authorList>
            <consortium name="Ensembl"/>
        </authorList>
    </citation>
    <scope>IDENTIFICATION</scope>
</reference>
<dbReference type="GeneTree" id="ENSGT00950000182907"/>
<evidence type="ECO:0000313" key="7">
    <source>
        <dbReference type="Proteomes" id="UP000429181"/>
    </source>
</evidence>
<dbReference type="GO" id="GO:0005634">
    <property type="term" value="C:nucleus"/>
    <property type="evidence" value="ECO:0007669"/>
    <property type="project" value="UniProtKB-SubCell"/>
</dbReference>
<keyword evidence="5" id="KW-1133">Transmembrane helix</keyword>
<protein>
    <recommendedName>
        <fullName evidence="4">Acidic leucine-rich nuclear phosphoprotein 32 family member</fullName>
    </recommendedName>
</protein>
<keyword evidence="2" id="KW-0677">Repeat</keyword>
<keyword evidence="4" id="KW-0539">Nucleus</keyword>
<evidence type="ECO:0000256" key="4">
    <source>
        <dbReference type="RuleBase" id="RU369103"/>
    </source>
</evidence>
<evidence type="ECO:0000256" key="5">
    <source>
        <dbReference type="SAM" id="Phobius"/>
    </source>
</evidence>
<dbReference type="GO" id="GO:0042981">
    <property type="term" value="P:regulation of apoptotic process"/>
    <property type="evidence" value="ECO:0007669"/>
    <property type="project" value="TreeGrafter"/>
</dbReference>
<evidence type="ECO:0000256" key="2">
    <source>
        <dbReference type="ARBA" id="ARBA00022737"/>
    </source>
</evidence>
<comment type="function">
    <text evidence="4">Multifunctional protein that is involved in the regulation of many processes.</text>
</comment>
<dbReference type="Ensembl" id="ENSBIXT00005014701.1">
    <property type="protein sequence ID" value="ENSBIXP00005001197.1"/>
    <property type="gene ID" value="ENSBIXG00005029394.1"/>
</dbReference>
<dbReference type="InterPro" id="IPR045081">
    <property type="entry name" value="AN32"/>
</dbReference>
<evidence type="ECO:0000313" key="6">
    <source>
        <dbReference type="Ensembl" id="ENSBIXP00005001197.1"/>
    </source>
</evidence>
<gene>
    <name evidence="6" type="primary">ANP32B</name>
</gene>
<dbReference type="SUPFAM" id="SSF52058">
    <property type="entry name" value="L domain-like"/>
    <property type="match status" value="1"/>
</dbReference>
<comment type="similarity">
    <text evidence="3 4">Belongs to the ANP32 family.</text>
</comment>
<comment type="subcellular location">
    <subcellularLocation>
        <location evidence="4">Nucleus</location>
    </subcellularLocation>
</comment>
<evidence type="ECO:0000256" key="3">
    <source>
        <dbReference type="ARBA" id="ARBA00025777"/>
    </source>
</evidence>
<feature type="transmembrane region" description="Helical" evidence="5">
    <location>
        <begin position="147"/>
        <end position="168"/>
    </location>
</feature>
<keyword evidence="5" id="KW-0472">Membrane</keyword>
<sequence>KIILVRINETRGRSVRELVLDNCKSNDGKIEGLTAEFVNLEFLSLINVGLISVSNLPKLPKLKKLELSDNRICGGLDMLAEKLPNLTHLNLSGNKLKDISTLEPLVMEVVVTRKELMKQRWGPVALLCSMNFAPPPFFPPCYRYSQILGLLPFSLVLFSSQLMVGGIAPQTLFF</sequence>
<dbReference type="PANTHER" id="PTHR11375">
    <property type="entry name" value="ACIDIC LEUCINE-RICH NUCLEAR PHOSPHOPROTEIN 32"/>
    <property type="match status" value="1"/>
</dbReference>
<dbReference type="GO" id="GO:0042393">
    <property type="term" value="F:histone binding"/>
    <property type="evidence" value="ECO:0007669"/>
    <property type="project" value="TreeGrafter"/>
</dbReference>
<dbReference type="InterPro" id="IPR032675">
    <property type="entry name" value="LRR_dom_sf"/>
</dbReference>
<keyword evidence="1 4" id="KW-0433">Leucine-rich repeat</keyword>
<proteinExistence type="inferred from homology"/>
<organism evidence="6 7">
    <name type="scientific">Bos indicus x Bos taurus</name>
    <name type="common">Hybrid cattle</name>
    <dbReference type="NCBI Taxonomy" id="30522"/>
    <lineage>
        <taxon>Eukaryota</taxon>
        <taxon>Metazoa</taxon>
        <taxon>Chordata</taxon>
        <taxon>Craniata</taxon>
        <taxon>Vertebrata</taxon>
        <taxon>Euteleostomi</taxon>
        <taxon>Mammalia</taxon>
        <taxon>Eutheria</taxon>
        <taxon>Laurasiatheria</taxon>
        <taxon>Artiodactyla</taxon>
        <taxon>Ruminantia</taxon>
        <taxon>Pecora</taxon>
        <taxon>Bovidae</taxon>
        <taxon>Bovinae</taxon>
        <taxon>Bos</taxon>
    </lineage>
</organism>
<dbReference type="InterPro" id="IPR001611">
    <property type="entry name" value="Leu-rich_rpt"/>
</dbReference>
<dbReference type="Gene3D" id="3.80.10.10">
    <property type="entry name" value="Ribonuclease Inhibitor"/>
    <property type="match status" value="1"/>
</dbReference>
<dbReference type="PROSITE" id="PS51450">
    <property type="entry name" value="LRR"/>
    <property type="match status" value="1"/>
</dbReference>